<evidence type="ECO:0000313" key="2">
    <source>
        <dbReference type="EMBL" id="KAF0912124.1"/>
    </source>
</evidence>
<evidence type="ECO:0000256" key="1">
    <source>
        <dbReference type="SAM" id="Phobius"/>
    </source>
</evidence>
<sequence length="142" mass="16110">MMLRNLMTLEENNREELNVRVTAYCLFMSQLASTVSDVELLVKKGIIVHALRTASDAAEMLASLCSGVVVVNPDEPKHNYLHQISKNLEETYVNRRRTQLRRNHCANPWVLIALVVAFLGFASGIFQSVYSALSYYNKSERC</sequence>
<keyword evidence="1" id="KW-0812">Transmembrane</keyword>
<protein>
    <submittedName>
        <fullName evidence="2">Uncharacterized protein</fullName>
    </submittedName>
</protein>
<dbReference type="Proteomes" id="UP000479710">
    <property type="component" value="Unassembled WGS sequence"/>
</dbReference>
<dbReference type="EMBL" id="SPHZ02000006">
    <property type="protein sequence ID" value="KAF0912124.1"/>
    <property type="molecule type" value="Genomic_DNA"/>
</dbReference>
<accession>A0A6G1DIR0</accession>
<dbReference type="PANTHER" id="PTHR31170:SF18">
    <property type="entry name" value="(WILD MALAYSIAN BANANA) HYPOTHETICAL PROTEIN"/>
    <property type="match status" value="1"/>
</dbReference>
<reference evidence="2 3" key="1">
    <citation type="submission" date="2019-11" db="EMBL/GenBank/DDBJ databases">
        <title>Whole genome sequence of Oryza granulata.</title>
        <authorList>
            <person name="Li W."/>
        </authorList>
    </citation>
    <scope>NUCLEOTIDE SEQUENCE [LARGE SCALE GENOMIC DNA]</scope>
    <source>
        <strain evidence="3">cv. Menghai</strain>
        <tissue evidence="2">Leaf</tissue>
    </source>
</reference>
<name>A0A6G1DIR0_9ORYZ</name>
<gene>
    <name evidence="2" type="ORF">E2562_013019</name>
</gene>
<dbReference type="InterPro" id="IPR004158">
    <property type="entry name" value="DUF247_pln"/>
</dbReference>
<proteinExistence type="predicted"/>
<keyword evidence="3" id="KW-1185">Reference proteome</keyword>
<dbReference type="AlphaFoldDB" id="A0A6G1DIR0"/>
<feature type="transmembrane region" description="Helical" evidence="1">
    <location>
        <begin position="105"/>
        <end position="126"/>
    </location>
</feature>
<dbReference type="PANTHER" id="PTHR31170">
    <property type="entry name" value="BNAC04G53230D PROTEIN"/>
    <property type="match status" value="1"/>
</dbReference>
<keyword evidence="1" id="KW-1133">Transmembrane helix</keyword>
<organism evidence="2 3">
    <name type="scientific">Oryza meyeriana var. granulata</name>
    <dbReference type="NCBI Taxonomy" id="110450"/>
    <lineage>
        <taxon>Eukaryota</taxon>
        <taxon>Viridiplantae</taxon>
        <taxon>Streptophyta</taxon>
        <taxon>Embryophyta</taxon>
        <taxon>Tracheophyta</taxon>
        <taxon>Spermatophyta</taxon>
        <taxon>Magnoliopsida</taxon>
        <taxon>Liliopsida</taxon>
        <taxon>Poales</taxon>
        <taxon>Poaceae</taxon>
        <taxon>BOP clade</taxon>
        <taxon>Oryzoideae</taxon>
        <taxon>Oryzeae</taxon>
        <taxon>Oryzinae</taxon>
        <taxon>Oryza</taxon>
        <taxon>Oryza meyeriana</taxon>
    </lineage>
</organism>
<keyword evidence="1" id="KW-0472">Membrane</keyword>
<dbReference type="Pfam" id="PF03140">
    <property type="entry name" value="DUF247"/>
    <property type="match status" value="1"/>
</dbReference>
<dbReference type="OrthoDB" id="672127at2759"/>
<evidence type="ECO:0000313" key="3">
    <source>
        <dbReference type="Proteomes" id="UP000479710"/>
    </source>
</evidence>
<comment type="caution">
    <text evidence="2">The sequence shown here is derived from an EMBL/GenBank/DDBJ whole genome shotgun (WGS) entry which is preliminary data.</text>
</comment>